<comment type="similarity">
    <text evidence="1">Belongs to the esterase D family.</text>
</comment>
<protein>
    <submittedName>
        <fullName evidence="3">Ferri-bacillibactin esterase BesA</fullName>
    </submittedName>
</protein>
<name>A0ABQ1ITV0_9PROT</name>
<gene>
    <name evidence="3" type="primary">besA</name>
    <name evidence="3" type="ORF">GCM10011505_36170</name>
</gene>
<proteinExistence type="inferred from homology"/>
<organism evidence="3 4">
    <name type="scientific">Tistrella bauzanensis</name>
    <dbReference type="NCBI Taxonomy" id="657419"/>
    <lineage>
        <taxon>Bacteria</taxon>
        <taxon>Pseudomonadati</taxon>
        <taxon>Pseudomonadota</taxon>
        <taxon>Alphaproteobacteria</taxon>
        <taxon>Geminicoccales</taxon>
        <taxon>Geminicoccaceae</taxon>
        <taxon>Tistrella</taxon>
    </lineage>
</organism>
<dbReference type="RefSeq" id="WP_188580424.1">
    <property type="nucleotide sequence ID" value="NZ_BMDZ01000049.1"/>
</dbReference>
<accession>A0ABQ1ITV0</accession>
<dbReference type="PANTHER" id="PTHR40841:SF2">
    <property type="entry name" value="SIDEROPHORE-DEGRADING ESTERASE (EUROFUNG)"/>
    <property type="match status" value="1"/>
</dbReference>
<sequence>MRTLSPGRYRRPRHAVAIAWVLALVAAVTIGAGLAAVQVAHADDHPGARPAIVPDDRGPVTVPGSHWFDITARRNGLVYRIQVAIPDGIPPEAGFPVLYLLDGNAMFGLAAQTARLLAAREGSLAVVAIGYPGDAPFDMTRRYLDLTSPVTPAMLALMGPRAPVVPTGGQDAFLDVILNEIRPAIAHRFPVDPDRATLFGHSLGGRFVLHAALTRPQAFKGYVASSPSIWWNDGDVAEDAAAYAARDRRPPLNLLLTVGGEEQAVSIGAESPERAAFRRMARMLDNLAGMADRLRALQVPGARIDQVVFAGEGHMTTVPAAISRAVVFASEP</sequence>
<dbReference type="PANTHER" id="PTHR40841">
    <property type="entry name" value="SIDEROPHORE TRIACETYLFUSARININE C ESTERASE"/>
    <property type="match status" value="1"/>
</dbReference>
<keyword evidence="2" id="KW-0378">Hydrolase</keyword>
<evidence type="ECO:0000313" key="4">
    <source>
        <dbReference type="Proteomes" id="UP000603352"/>
    </source>
</evidence>
<comment type="caution">
    <text evidence="3">The sequence shown here is derived from an EMBL/GenBank/DDBJ whole genome shotgun (WGS) entry which is preliminary data.</text>
</comment>
<dbReference type="Proteomes" id="UP000603352">
    <property type="component" value="Unassembled WGS sequence"/>
</dbReference>
<dbReference type="EMBL" id="BMDZ01000049">
    <property type="protein sequence ID" value="GGB51849.1"/>
    <property type="molecule type" value="Genomic_DNA"/>
</dbReference>
<evidence type="ECO:0000313" key="3">
    <source>
        <dbReference type="EMBL" id="GGB51849.1"/>
    </source>
</evidence>
<reference evidence="4" key="1">
    <citation type="journal article" date="2019" name="Int. J. Syst. Evol. Microbiol.">
        <title>The Global Catalogue of Microorganisms (GCM) 10K type strain sequencing project: providing services to taxonomists for standard genome sequencing and annotation.</title>
        <authorList>
            <consortium name="The Broad Institute Genomics Platform"/>
            <consortium name="The Broad Institute Genome Sequencing Center for Infectious Disease"/>
            <person name="Wu L."/>
            <person name="Ma J."/>
        </authorList>
    </citation>
    <scope>NUCLEOTIDE SEQUENCE [LARGE SCALE GENOMIC DNA]</scope>
    <source>
        <strain evidence="4">CGMCC 1.10188</strain>
    </source>
</reference>
<evidence type="ECO:0000256" key="1">
    <source>
        <dbReference type="ARBA" id="ARBA00005622"/>
    </source>
</evidence>
<dbReference type="InterPro" id="IPR029058">
    <property type="entry name" value="AB_hydrolase_fold"/>
</dbReference>
<dbReference type="InterPro" id="IPR000801">
    <property type="entry name" value="Esterase-like"/>
</dbReference>
<keyword evidence="4" id="KW-1185">Reference proteome</keyword>
<dbReference type="InterPro" id="IPR052558">
    <property type="entry name" value="Siderophore_Hydrolase_D"/>
</dbReference>
<dbReference type="Pfam" id="PF00756">
    <property type="entry name" value="Esterase"/>
    <property type="match status" value="1"/>
</dbReference>
<dbReference type="Gene3D" id="3.40.50.1820">
    <property type="entry name" value="alpha/beta hydrolase"/>
    <property type="match status" value="1"/>
</dbReference>
<evidence type="ECO:0000256" key="2">
    <source>
        <dbReference type="ARBA" id="ARBA00022801"/>
    </source>
</evidence>
<dbReference type="SUPFAM" id="SSF53474">
    <property type="entry name" value="alpha/beta-Hydrolases"/>
    <property type="match status" value="1"/>
</dbReference>